<proteinExistence type="predicted"/>
<evidence type="ECO:0000313" key="2">
    <source>
        <dbReference type="EnsemblPlants" id="MELO3C033380.2.1"/>
    </source>
</evidence>
<dbReference type="AlphaFoldDB" id="A0A9I9EGE8"/>
<name>A0A9I9EGE8_CUCME</name>
<reference evidence="2" key="1">
    <citation type="submission" date="2023-03" db="UniProtKB">
        <authorList>
            <consortium name="EnsemblPlants"/>
        </authorList>
    </citation>
    <scope>IDENTIFICATION</scope>
</reference>
<feature type="region of interest" description="Disordered" evidence="1">
    <location>
        <begin position="29"/>
        <end position="71"/>
    </location>
</feature>
<accession>A0A9I9EGE8</accession>
<feature type="compositionally biased region" description="Polar residues" evidence="1">
    <location>
        <begin position="34"/>
        <end position="50"/>
    </location>
</feature>
<organism evidence="2">
    <name type="scientific">Cucumis melo</name>
    <name type="common">Muskmelon</name>
    <dbReference type="NCBI Taxonomy" id="3656"/>
    <lineage>
        <taxon>Eukaryota</taxon>
        <taxon>Viridiplantae</taxon>
        <taxon>Streptophyta</taxon>
        <taxon>Embryophyta</taxon>
        <taxon>Tracheophyta</taxon>
        <taxon>Spermatophyta</taxon>
        <taxon>Magnoliopsida</taxon>
        <taxon>eudicotyledons</taxon>
        <taxon>Gunneridae</taxon>
        <taxon>Pentapetalae</taxon>
        <taxon>rosids</taxon>
        <taxon>fabids</taxon>
        <taxon>Cucurbitales</taxon>
        <taxon>Cucurbitaceae</taxon>
        <taxon>Benincaseae</taxon>
        <taxon>Cucumis</taxon>
    </lineage>
</organism>
<sequence>MVFCRRRLPRSMAYYSGVRQKEYGIHAKRPNHTYCPNQSMTPQEEAQSISKHNRKPPTQFGDKIHSLNQKV</sequence>
<evidence type="ECO:0000256" key="1">
    <source>
        <dbReference type="SAM" id="MobiDB-lite"/>
    </source>
</evidence>
<protein>
    <submittedName>
        <fullName evidence="2">Uncharacterized protein</fullName>
    </submittedName>
</protein>
<dbReference type="Gramene" id="MELO3C033380.2.1">
    <property type="protein sequence ID" value="MELO3C033380.2.1"/>
    <property type="gene ID" value="MELO3C033380.2"/>
</dbReference>
<dbReference type="EnsemblPlants" id="MELO3C033380.2.1">
    <property type="protein sequence ID" value="MELO3C033380.2.1"/>
    <property type="gene ID" value="MELO3C033380.2"/>
</dbReference>